<proteinExistence type="predicted"/>
<gene>
    <name evidence="1" type="ORF">WJ35_05910</name>
</gene>
<dbReference type="EMBL" id="CP013420">
    <property type="protein sequence ID" value="AOJ74651.1"/>
    <property type="molecule type" value="Genomic_DNA"/>
</dbReference>
<dbReference type="Gene3D" id="3.40.50.300">
    <property type="entry name" value="P-loop containing nucleotide triphosphate hydrolases"/>
    <property type="match status" value="1"/>
</dbReference>
<dbReference type="Gene3D" id="3.30.420.240">
    <property type="match status" value="1"/>
</dbReference>
<dbReference type="Proteomes" id="UP000243680">
    <property type="component" value="Chromosome 1"/>
</dbReference>
<evidence type="ECO:0000313" key="2">
    <source>
        <dbReference type="Proteomes" id="UP000243680"/>
    </source>
</evidence>
<reference evidence="1 2" key="1">
    <citation type="submission" date="2015-12" db="EMBL/GenBank/DDBJ databases">
        <title>Diversity of Burkholderia near neighbor genomes.</title>
        <authorList>
            <person name="Sahl J."/>
            <person name="Wagner D."/>
            <person name="Keim P."/>
        </authorList>
    </citation>
    <scope>NUCLEOTIDE SEQUENCE [LARGE SCALE GENOMIC DNA]</scope>
    <source>
        <strain evidence="1 2">MSMB0783</strain>
    </source>
</reference>
<dbReference type="InterPro" id="IPR027417">
    <property type="entry name" value="P-loop_NTPase"/>
</dbReference>
<evidence type="ECO:0008006" key="3">
    <source>
        <dbReference type="Google" id="ProtNLM"/>
    </source>
</evidence>
<dbReference type="AlphaFoldDB" id="A0A1B4LBT7"/>
<evidence type="ECO:0000313" key="1">
    <source>
        <dbReference type="EMBL" id="AOJ74651.1"/>
    </source>
</evidence>
<protein>
    <recommendedName>
        <fullName evidence="3">Terminase large subunit gp17-like C-terminal domain-containing protein</fullName>
    </recommendedName>
</protein>
<dbReference type="RefSeq" id="WP_069238897.1">
    <property type="nucleotide sequence ID" value="NZ_CP013420.1"/>
</dbReference>
<name>A0A1B4LBT7_9BURK</name>
<sequence length="667" mass="74923">MALTNGVLLKAISDDRALGSAMLFPHRHPQASPAFHVEVMDLWRCADEWVLIEAFREGAKSTLSEEHLLIEACFGNFGYCLIIGETYTKACQRLEAIKFEATRNTKLQGLFGRLKESGRVWNEHQMELSNGVLLEAHGWEEEFRGFKWRDIRPDRAYLDDIENKERVKDKAAVDASMRKLYLELIPAMDKVKGKIRVTGTPLAEDCMITRLRENPDWTSRRYPICNGDIDDPETRALWPERYPMDWVRRKRDEMERAGQLRGFMQEYMLMAIGSQDKPFESEHIRECAVDPAPWLPKVVITDPARTTDVKKSDRTGRVVVSRLGTKIYVHTSSGEFWKPDEVIEDAFKTSARYGDAAVAIEKNSLDEWLLQPMRAEMLRRGVTLALRPLSAPQDRDKTQFIMGMQPFFEAGDIVLVGGQGAHPKLVAEILNFPSGRRDILNALAYFQRVFSGAPVYEDFGQWNLVSEYEPSQQHPLALAFNATGTETTAALLCIEGQRVVVVADWISPVPPKEAVPDIAQLVRAAFPRARVTAWLPADVLDQADRMPIVPALRAAGMYPMRGAYVNVARGALSPLIRTEAKARRLFQVDTEGATHTLNAMAGGYNYPVDRAGNRNTLPETGPHRTLVEGLEAAVYVICSQQADVLPEGVNTGVNPQGVSYLTTLPRR</sequence>
<organism evidence="1 2">
    <name type="scientific">Burkholderia ubonensis</name>
    <dbReference type="NCBI Taxonomy" id="101571"/>
    <lineage>
        <taxon>Bacteria</taxon>
        <taxon>Pseudomonadati</taxon>
        <taxon>Pseudomonadota</taxon>
        <taxon>Betaproteobacteria</taxon>
        <taxon>Burkholderiales</taxon>
        <taxon>Burkholderiaceae</taxon>
        <taxon>Burkholderia</taxon>
        <taxon>Burkholderia cepacia complex</taxon>
    </lineage>
</organism>
<accession>A0A1B4LBT7</accession>